<comment type="caution">
    <text evidence="1">The sequence shown here is derived from an EMBL/GenBank/DDBJ whole genome shotgun (WGS) entry which is preliminary data.</text>
</comment>
<protein>
    <submittedName>
        <fullName evidence="1">Uncharacterized protein</fullName>
    </submittedName>
</protein>
<sequence>MENTFRAYIDYIRYTTFVPTTTSPYAVVGLSPVTYSSDLEDAFTNGNIEAAHYMLEKLPEKYNMDSLALLTGSDAEIATLEGLGTPQIGNAKSVESYLVQ</sequence>
<organism evidence="1 2">
    <name type="scientific">Solanum tuberosum</name>
    <name type="common">Potato</name>
    <dbReference type="NCBI Taxonomy" id="4113"/>
    <lineage>
        <taxon>Eukaryota</taxon>
        <taxon>Viridiplantae</taxon>
        <taxon>Streptophyta</taxon>
        <taxon>Embryophyta</taxon>
        <taxon>Tracheophyta</taxon>
        <taxon>Spermatophyta</taxon>
        <taxon>Magnoliopsida</taxon>
        <taxon>eudicotyledons</taxon>
        <taxon>Gunneridae</taxon>
        <taxon>Pentapetalae</taxon>
        <taxon>asterids</taxon>
        <taxon>lamiids</taxon>
        <taxon>Solanales</taxon>
        <taxon>Solanaceae</taxon>
        <taxon>Solanoideae</taxon>
        <taxon>Solaneae</taxon>
        <taxon>Solanum</taxon>
    </lineage>
</organism>
<proteinExistence type="predicted"/>
<reference evidence="1 2" key="1">
    <citation type="journal article" date="2021" name="bioRxiv">
        <title>Chromosome-scale and haplotype-resolved genome assembly of a tetraploid potato cultivar.</title>
        <authorList>
            <person name="Sun H."/>
            <person name="Jiao W.-B."/>
            <person name="Krause K."/>
            <person name="Campoy J.A."/>
            <person name="Goel M."/>
            <person name="Folz-Donahue K."/>
            <person name="Kukat C."/>
            <person name="Huettel B."/>
            <person name="Schneeberger K."/>
        </authorList>
    </citation>
    <scope>NUCLEOTIDE SEQUENCE [LARGE SCALE GENOMIC DNA]</scope>
    <source>
        <strain evidence="1">SolTubOtavaFocal</strain>
        <tissue evidence="1">Leaves</tissue>
    </source>
</reference>
<evidence type="ECO:0000313" key="2">
    <source>
        <dbReference type="Proteomes" id="UP000826656"/>
    </source>
</evidence>
<accession>A0ABQ7VPL7</accession>
<evidence type="ECO:0000313" key="1">
    <source>
        <dbReference type="EMBL" id="KAH0769694.1"/>
    </source>
</evidence>
<name>A0ABQ7VPL7_SOLTU</name>
<gene>
    <name evidence="1" type="ORF">KY290_013675</name>
</gene>
<keyword evidence="2" id="KW-1185">Reference proteome</keyword>
<dbReference type="EMBL" id="JAIVGD010000011">
    <property type="protein sequence ID" value="KAH0769694.1"/>
    <property type="molecule type" value="Genomic_DNA"/>
</dbReference>
<dbReference type="Proteomes" id="UP000826656">
    <property type="component" value="Unassembled WGS sequence"/>
</dbReference>